<dbReference type="PANTHER" id="PTHR36182:SF2">
    <property type="entry name" value="LYTIC POLYSACCHARIDE MONOOXYGENASE"/>
    <property type="match status" value="1"/>
</dbReference>
<feature type="compositionally biased region" description="Low complexity" evidence="1">
    <location>
        <begin position="316"/>
        <end position="374"/>
    </location>
</feature>
<feature type="compositionally biased region" description="Low complexity" evidence="1">
    <location>
        <begin position="390"/>
        <end position="415"/>
    </location>
</feature>
<evidence type="ECO:0000256" key="1">
    <source>
        <dbReference type="SAM" id="MobiDB-lite"/>
    </source>
</evidence>
<protein>
    <recommendedName>
        <fullName evidence="4">Lytic polysaccharide monooxygenase</fullName>
    </recommendedName>
</protein>
<name>A0A8H3S1B1_9EURO</name>
<accession>A0A8H3S1B1</accession>
<dbReference type="Gene3D" id="2.70.50.70">
    <property type="match status" value="1"/>
</dbReference>
<feature type="region of interest" description="Disordered" evidence="1">
    <location>
        <begin position="287"/>
        <end position="306"/>
    </location>
</feature>
<feature type="region of interest" description="Disordered" evidence="1">
    <location>
        <begin position="311"/>
        <end position="415"/>
    </location>
</feature>
<dbReference type="PANTHER" id="PTHR36182">
    <property type="entry name" value="PROTEIN, PUTATIVE (AFU_ORTHOLOGUE AFUA_6G10930)-RELATED"/>
    <property type="match status" value="1"/>
</dbReference>
<organism evidence="2 3">
    <name type="scientific">Aspergillus udagawae</name>
    <dbReference type="NCBI Taxonomy" id="91492"/>
    <lineage>
        <taxon>Eukaryota</taxon>
        <taxon>Fungi</taxon>
        <taxon>Dikarya</taxon>
        <taxon>Ascomycota</taxon>
        <taxon>Pezizomycotina</taxon>
        <taxon>Eurotiomycetes</taxon>
        <taxon>Eurotiomycetidae</taxon>
        <taxon>Eurotiales</taxon>
        <taxon>Aspergillaceae</taxon>
        <taxon>Aspergillus</taxon>
        <taxon>Aspergillus subgen. Fumigati</taxon>
    </lineage>
</organism>
<sequence length="489" mass="50003">GQFLSFFSSFLLENSGVLPVADPYIPFPASRETQVSDNYTKLSFSGQLNGLADSSEIVTKSNNRHSLVKMMFSKSGLVAAAMLGASAVEAHMKMSKPAPYSDSSLNNSPLAADGSDFPCKLRDNAFVPPSEETVAQIGEVMPLTFTGSATHGGGSCQVSLTTDLKPSKDSTWMVIKSIEGGCPANVDGNMSGGAGAADPFEFNYTIPAGIEPGKYTLAWTWFNRIGNREMYMNCAPITVTSGSTKRDAAPVAKEVEVEKRSSNFPAMFVANINGCTTKEGVDIRFPNPGDVVEHDGNPSNLQAAGEAACSGTPAWTVSGGSSSPSTAASSSSTPAGAGAGVSVSTGASVGVTATPTAEPEPSSSEPAESEGAPGVFAPTSATVVPAQPTASAAPSSSSSGSGSESGSSSSSSGALSGSCSTEGLWNCIDGSSFQRCANGQWTPAQQMAAGTQCTVGQNANFAISATAMKPRMINAMRHRKRAHGGHRHA</sequence>
<evidence type="ECO:0008006" key="4">
    <source>
        <dbReference type="Google" id="ProtNLM"/>
    </source>
</evidence>
<dbReference type="EMBL" id="BLKC01000063">
    <property type="protein sequence ID" value="GFF45853.1"/>
    <property type="molecule type" value="Genomic_DNA"/>
</dbReference>
<gene>
    <name evidence="2" type="ORF">IFM46972_07903</name>
</gene>
<comment type="caution">
    <text evidence="2">The sequence shown here is derived from an EMBL/GenBank/DDBJ whole genome shotgun (WGS) entry which is preliminary data.</text>
</comment>
<feature type="non-terminal residue" evidence="2">
    <location>
        <position position="489"/>
    </location>
</feature>
<evidence type="ECO:0000313" key="2">
    <source>
        <dbReference type="EMBL" id="GFF45853.1"/>
    </source>
</evidence>
<dbReference type="Proteomes" id="UP000465221">
    <property type="component" value="Unassembled WGS sequence"/>
</dbReference>
<reference evidence="2 3" key="1">
    <citation type="submission" date="2020-01" db="EMBL/GenBank/DDBJ databases">
        <title>Draft genome sequence of Aspergillus udagawae IFM 46972.</title>
        <authorList>
            <person name="Takahashi H."/>
            <person name="Yaguchi T."/>
        </authorList>
    </citation>
    <scope>NUCLEOTIDE SEQUENCE [LARGE SCALE GENOMIC DNA]</scope>
    <source>
        <strain evidence="2 3">IFM 46972</strain>
    </source>
</reference>
<dbReference type="AlphaFoldDB" id="A0A8H3S1B1"/>
<evidence type="ECO:0000313" key="3">
    <source>
        <dbReference type="Proteomes" id="UP000465221"/>
    </source>
</evidence>
<proteinExistence type="predicted"/>